<comment type="caution">
    <text evidence="1">The sequence shown here is derived from an EMBL/GenBank/DDBJ whole genome shotgun (WGS) entry which is preliminary data.</text>
</comment>
<protein>
    <submittedName>
        <fullName evidence="1">Uncharacterized protein</fullName>
    </submittedName>
</protein>
<evidence type="ECO:0000313" key="1">
    <source>
        <dbReference type="EMBL" id="GAI09112.1"/>
    </source>
</evidence>
<feature type="non-terminal residue" evidence="1">
    <location>
        <position position="1"/>
    </location>
</feature>
<sequence>DDLTKKHGVKKSARHGGSWHRRMMDVITEYFENQGFEVIPEPFLSKGRADLGIYKDGYTDLFIEIGTTAAYKLWWNLQALTNSKILLVTDERRAIEFTCRDVQHDTLRGPQRNRIS</sequence>
<proteinExistence type="predicted"/>
<dbReference type="AlphaFoldDB" id="X1KPW4"/>
<gene>
    <name evidence="1" type="ORF">S06H3_15298</name>
</gene>
<dbReference type="EMBL" id="BARV01007521">
    <property type="protein sequence ID" value="GAI09112.1"/>
    <property type="molecule type" value="Genomic_DNA"/>
</dbReference>
<name>X1KPW4_9ZZZZ</name>
<reference evidence="1" key="1">
    <citation type="journal article" date="2014" name="Front. Microbiol.">
        <title>High frequency of phylogenetically diverse reductive dehalogenase-homologous genes in deep subseafloor sedimentary metagenomes.</title>
        <authorList>
            <person name="Kawai M."/>
            <person name="Futagami T."/>
            <person name="Toyoda A."/>
            <person name="Takaki Y."/>
            <person name="Nishi S."/>
            <person name="Hori S."/>
            <person name="Arai W."/>
            <person name="Tsubouchi T."/>
            <person name="Morono Y."/>
            <person name="Uchiyama I."/>
            <person name="Ito T."/>
            <person name="Fujiyama A."/>
            <person name="Inagaki F."/>
            <person name="Takami H."/>
        </authorList>
    </citation>
    <scope>NUCLEOTIDE SEQUENCE</scope>
    <source>
        <strain evidence="1">Expedition CK06-06</strain>
    </source>
</reference>
<accession>X1KPW4</accession>
<organism evidence="1">
    <name type="scientific">marine sediment metagenome</name>
    <dbReference type="NCBI Taxonomy" id="412755"/>
    <lineage>
        <taxon>unclassified sequences</taxon>
        <taxon>metagenomes</taxon>
        <taxon>ecological metagenomes</taxon>
    </lineage>
</organism>